<feature type="region of interest" description="Disordered" evidence="2">
    <location>
        <begin position="181"/>
        <end position="205"/>
    </location>
</feature>
<proteinExistence type="inferred from homology"/>
<dbReference type="CDD" id="cd10206">
    <property type="entry name" value="ASKHA_NBD_Arp8-like"/>
    <property type="match status" value="1"/>
</dbReference>
<evidence type="ECO:0000313" key="4">
    <source>
        <dbReference type="Proteomes" id="UP001497383"/>
    </source>
</evidence>
<organism evidence="3 4">
    <name type="scientific">Lodderomyces beijingensis</name>
    <dbReference type="NCBI Taxonomy" id="1775926"/>
    <lineage>
        <taxon>Eukaryota</taxon>
        <taxon>Fungi</taxon>
        <taxon>Dikarya</taxon>
        <taxon>Ascomycota</taxon>
        <taxon>Saccharomycotina</taxon>
        <taxon>Pichiomycetes</taxon>
        <taxon>Debaryomycetaceae</taxon>
        <taxon>Candida/Lodderomyces clade</taxon>
        <taxon>Lodderomyces</taxon>
    </lineage>
</organism>
<dbReference type="RefSeq" id="XP_066829909.1">
    <property type="nucleotide sequence ID" value="XM_066973029.1"/>
</dbReference>
<name>A0ABP0ZR87_9ASCO</name>
<evidence type="ECO:0000313" key="3">
    <source>
        <dbReference type="EMBL" id="CAK9438747.1"/>
    </source>
</evidence>
<dbReference type="SUPFAM" id="SSF53067">
    <property type="entry name" value="Actin-like ATPase domain"/>
    <property type="match status" value="2"/>
</dbReference>
<feature type="compositionally biased region" description="Low complexity" evidence="2">
    <location>
        <begin position="48"/>
        <end position="67"/>
    </location>
</feature>
<evidence type="ECO:0000256" key="1">
    <source>
        <dbReference type="RuleBase" id="RU000487"/>
    </source>
</evidence>
<dbReference type="PANTHER" id="PTHR11937">
    <property type="entry name" value="ACTIN"/>
    <property type="match status" value="1"/>
</dbReference>
<dbReference type="InterPro" id="IPR043129">
    <property type="entry name" value="ATPase_NBD"/>
</dbReference>
<feature type="compositionally biased region" description="Basic and acidic residues" evidence="2">
    <location>
        <begin position="17"/>
        <end position="40"/>
    </location>
</feature>
<evidence type="ECO:0008006" key="5">
    <source>
        <dbReference type="Google" id="ProtNLM"/>
    </source>
</evidence>
<feature type="compositionally biased region" description="Polar residues" evidence="2">
    <location>
        <begin position="1"/>
        <end position="14"/>
    </location>
</feature>
<accession>A0ABP0ZR87</accession>
<sequence length="817" mass="93236">MDSGPSTPLPSSQADLPDLHDDRLELADHANTEHSEEPGSKKQKTSRSRSTSNSNSNSAAAAGPPKKSSAEALKRRRENRQRAAAVLAQNLKNSGVGRFEHENGFRLTSVRPVPLINQKNYYTEYLKRDEQVAFIRDRRLERDLENKLKTLKQSGQSIDKLEEAKNFDDFDLNNIETELKKKPEVVDDDEDDDEEEDTEEARQEKAKIGEDVIVIQPGSTYIRIGRATDAVAQVIPNVIAVRKKTNCDKNLVLPTREFTEDKVILDDNFEEQKIIVSKDFRQRMRYYKRRILPNSRETVANYNRKQEPEAIEEYNDPDKKEWIRPDSRAYYTGEDALRLVLNDEWTLRYPMLNGNFNEYSKDYNTRHEILGDLLNILNDALTGVDVKNMKAMLIIPDLYDKTYVESWCELLLRFVGFGKMGVIQEAVAATFGAGASTTCIVDVGAYTTKVSCVDEGLVVADSRLVLNYGGDNITEAFVKLALGNWFPYREINLANSYDWELAKSLKEKFTTFQDADIAIQLYHFFRRSPFHQTEKYEFKVFDEVMLAPMGLFFPKFLSKQSSPALMSSTKPNRITLERLFPKSVDQYNGQPDNPRSRAQDKLKNNLNYCDVDETGLFMRLVDDSQESEANESPLQMPLEKAIIESITNASLTDPGKMKKYYDNILVVGGGLAKTDGYDLILADRINIWRPRYLGTTSFGSIISYLNTEVKKSSLQRQKLIDEAKGEDDTVASDVLDKIDAECELQLDLDKIDQLAEDGTHIPVNILPTPREFDPAMLTWKGGSVYSRLKVVNEMWINQKDWDLLGSRSLYYKSICNY</sequence>
<comment type="similarity">
    <text evidence="1">Belongs to the actin family.</text>
</comment>
<dbReference type="GeneID" id="92208167"/>
<gene>
    <name evidence="3" type="ORF">LODBEIA_P29710</name>
</gene>
<feature type="compositionally biased region" description="Acidic residues" evidence="2">
    <location>
        <begin position="186"/>
        <end position="199"/>
    </location>
</feature>
<feature type="region of interest" description="Disordered" evidence="2">
    <location>
        <begin position="1"/>
        <end position="82"/>
    </location>
</feature>
<dbReference type="Gene3D" id="3.90.640.10">
    <property type="entry name" value="Actin, Chain A, domain 4"/>
    <property type="match status" value="1"/>
</dbReference>
<dbReference type="EMBL" id="OZ022407">
    <property type="protein sequence ID" value="CAK9438747.1"/>
    <property type="molecule type" value="Genomic_DNA"/>
</dbReference>
<dbReference type="SMART" id="SM00268">
    <property type="entry name" value="ACTIN"/>
    <property type="match status" value="1"/>
</dbReference>
<evidence type="ECO:0000256" key="2">
    <source>
        <dbReference type="SAM" id="MobiDB-lite"/>
    </source>
</evidence>
<reference evidence="3 4" key="1">
    <citation type="submission" date="2024-03" db="EMBL/GenBank/DDBJ databases">
        <authorList>
            <person name="Brejova B."/>
        </authorList>
    </citation>
    <scope>NUCLEOTIDE SEQUENCE [LARGE SCALE GENOMIC DNA]</scope>
    <source>
        <strain evidence="3 4">CBS 14171</strain>
    </source>
</reference>
<dbReference type="InterPro" id="IPR004000">
    <property type="entry name" value="Actin"/>
</dbReference>
<keyword evidence="4" id="KW-1185">Reference proteome</keyword>
<dbReference type="Gene3D" id="3.30.420.40">
    <property type="match status" value="1"/>
</dbReference>
<protein>
    <recommendedName>
        <fullName evidence="5">Actin-related protein 8</fullName>
    </recommendedName>
</protein>
<dbReference type="Proteomes" id="UP001497383">
    <property type="component" value="Chromosome 3"/>
</dbReference>
<dbReference type="Gene3D" id="3.30.420.580">
    <property type="match status" value="1"/>
</dbReference>
<dbReference type="Pfam" id="PF00022">
    <property type="entry name" value="Actin"/>
    <property type="match status" value="1"/>
</dbReference>